<dbReference type="Pfam" id="PF02617">
    <property type="entry name" value="ClpS"/>
    <property type="match status" value="1"/>
</dbReference>
<dbReference type="InterPro" id="IPR044046">
    <property type="entry name" value="E3_ligase_UBR-like_C"/>
</dbReference>
<evidence type="ECO:0000256" key="9">
    <source>
        <dbReference type="PROSITE-ProRule" id="PRU00508"/>
    </source>
</evidence>
<feature type="compositionally biased region" description="Polar residues" evidence="11">
    <location>
        <begin position="1393"/>
        <end position="1405"/>
    </location>
</feature>
<feature type="region of interest" description="Disordered" evidence="11">
    <location>
        <begin position="2363"/>
        <end position="2382"/>
    </location>
</feature>
<evidence type="ECO:0000313" key="14">
    <source>
        <dbReference type="Proteomes" id="UP000825002"/>
    </source>
</evidence>
<dbReference type="Pfam" id="PF22960">
    <property type="entry name" value="WHD_UBR1"/>
    <property type="match status" value="1"/>
</dbReference>
<evidence type="ECO:0000256" key="6">
    <source>
        <dbReference type="ARBA" id="ARBA00022786"/>
    </source>
</evidence>
<feature type="region of interest" description="Disordered" evidence="11">
    <location>
        <begin position="309"/>
        <end position="353"/>
    </location>
</feature>
<feature type="compositionally biased region" description="Polar residues" evidence="11">
    <location>
        <begin position="210"/>
        <end position="226"/>
    </location>
</feature>
<evidence type="ECO:0000256" key="7">
    <source>
        <dbReference type="ARBA" id="ARBA00022833"/>
    </source>
</evidence>
<dbReference type="Pfam" id="PF02207">
    <property type="entry name" value="zf-UBR"/>
    <property type="match status" value="1"/>
</dbReference>
<dbReference type="InterPro" id="IPR003126">
    <property type="entry name" value="Znf_UBR"/>
</dbReference>
<feature type="zinc finger region" description="UBR-type" evidence="9">
    <location>
        <begin position="131"/>
        <end position="202"/>
    </location>
</feature>
<dbReference type="InterPro" id="IPR003769">
    <property type="entry name" value="ClpS_core"/>
</dbReference>
<organism evidence="13 14">
    <name type="scientific">Fragariocoptes setiger</name>
    <dbReference type="NCBI Taxonomy" id="1670756"/>
    <lineage>
        <taxon>Eukaryota</taxon>
        <taxon>Metazoa</taxon>
        <taxon>Ecdysozoa</taxon>
        <taxon>Arthropoda</taxon>
        <taxon>Chelicerata</taxon>
        <taxon>Arachnida</taxon>
        <taxon>Acari</taxon>
        <taxon>Acariformes</taxon>
        <taxon>Trombidiformes</taxon>
        <taxon>Prostigmata</taxon>
        <taxon>Eupodina</taxon>
        <taxon>Eriophyoidea</taxon>
        <taxon>Phytoptidae</taxon>
        <taxon>Fragariocoptes</taxon>
    </lineage>
</organism>
<feature type="region of interest" description="Disordered" evidence="11">
    <location>
        <begin position="207"/>
        <end position="227"/>
    </location>
</feature>
<dbReference type="InterPro" id="IPR039164">
    <property type="entry name" value="UBR1-like"/>
</dbReference>
<keyword evidence="5 10" id="KW-0863">Zinc-finger</keyword>
<feature type="region of interest" description="Disordered" evidence="11">
    <location>
        <begin position="1612"/>
        <end position="1635"/>
    </location>
</feature>
<keyword evidence="7 10" id="KW-0862">Zinc</keyword>
<accession>A0ABQ7S731</accession>
<evidence type="ECO:0000256" key="5">
    <source>
        <dbReference type="ARBA" id="ARBA00022771"/>
    </source>
</evidence>
<comment type="function">
    <text evidence="10">Ubiquitin ligase protein which is a component of the N-end rule pathway. Recognizes and binds to proteins bearing specific N-terminal residues that are destabilizing according to the N-end rule, leading to their ubiquitination and subsequent degradation.</text>
</comment>
<dbReference type="PANTHER" id="PTHR21497">
    <property type="entry name" value="UBIQUITIN LIGASE E3 ALPHA-RELATED"/>
    <property type="match status" value="1"/>
</dbReference>
<dbReference type="EC" id="2.3.2.27" evidence="10"/>
<evidence type="ECO:0000256" key="8">
    <source>
        <dbReference type="ARBA" id="ARBA00046341"/>
    </source>
</evidence>
<feature type="compositionally biased region" description="Low complexity" evidence="11">
    <location>
        <begin position="2363"/>
        <end position="2379"/>
    </location>
</feature>
<keyword evidence="4 10" id="KW-0479">Metal-binding</keyword>
<dbReference type="SUPFAM" id="SSF54736">
    <property type="entry name" value="ClpS-like"/>
    <property type="match status" value="1"/>
</dbReference>
<keyword evidence="14" id="KW-1185">Reference proteome</keyword>
<sequence length="2527" mass="281626">MEKIFGIPDMSDWEWFIDSHTPNELQHMCEDNDFRSSFHRFISRDVLLVLSPHGLANSVTPGTDQLQSVSHDNPLVRERLLKPLERFICGLEPITTIAASGTVAEKSSDDDDKLDPIPILRSLSQRDNPSTLCGRIFKNGDATFSCRDCSLDPTCVLCVECFERSPHKNHHYRMSTANGGGCCDCGDREAWRAHYACTAHMRPDAETKDNVASSQQMTKQAQSGRSETTRLMEPMEVDNVATKTETPPQDLDYNPRKEFHDAVARLPPTFALRYALVCHAVIRYAMLMVTWRHTKLLPDCLNESSLSSASTHRMNHDNNDDIDDDDASNQQQYNNTDISSNTPHHHHALRDEDKCRLQELASDDPMMRNYYTVLFNDEVHTYDQVISTLERVIKCSKRTANTMASTISREGRTLVMCSDEPTCLQIKEEIVRLSSRFTSYPPLQVEVMHARVLAHQAFAVCLIPWLKQMASYCDAFRWITAHFLRAPFVIKPPIEHNDVTGEGGPGEPQTMLEFIMESNTDYWKVVRCECNELLISVMLKDYSLKLIMARYMTRAYPRLVHKHTLDDHEFHVSCVSLGVQLYTVPSLAIRMIEECNALHIFMSAFVDKCRLHCVDGVLSFERRNSLDLHRWLRSFCLLQEIDYMLSHLPPLEDQQKQQQQLSSDIATKRYYWSDRLCTNFVDGVRALLELLHLMHDMDATKRQTGAHLEYEPEWENGIRLQQRLGPVLGHTLAWIATNPSVLVQSVRLSIGELRKYLDDLGPRVELTMPASWQHPKPITCLNYDVATLRVSIHIPLARFVAALVHQLMSLEYDSVEGGVQNTAEVRKTLAELDKLITPLELMEFPLRTLVMYAQFRANMWRRNGYALVHQFSHYHNMRARAEMFDRDIQALQVCAARMASQTNIQQNITALLGANEFLVNLVHRFNLAHWMFAANELPVASAQQQRQSCEQELADEFLHLLVTLLGERYRVGLGSGVTQTDITQHEITQILSIESMSRSDLLVSLEPLSATLPSSAFEDGADVAHAIDAVARFRRASATVSGRYELREERYAHFNPYFYHFSRREQSNAQDAQLKRRRAQRERWLCCPPPETVPELTKPYRPMLDVLRCDCMLSIMRSVMARAIGMPPATGGPANEAPECQVDKTLFLIGMALNEQQRAPTTFDFVQRAQRFCHLWMLLSKLNNKLNTQSASSKSSQHGTSTETSITGQGQHLAAWTMDKFLHVLRLCLAKCKPDDPTLVALAQTFLPASQPHDGTALSADTVAAIDDKKAQENAQQVANEKNNEARERRNQAAAARRARILAQMQASQQAFLANAGRAEQQQQSQQPSSQPPTTRSSGTSSTGSSGSSSNTTGESQSVCSRLMNLTKTKHLIKMSSLTQPSQSKQSTTTNSDISTNESGVNKTANLDLTTETADIEEPEKLMCILCREEQVVALNNPCMVLVAYVQRSTVLSKNRQRPVPNCTHVGPVDSNFDPLLMPADLHFGPHVSTCGHVMHHACWDAHYKTTVRRERTRHPTRAIGSPVVGTVTAAMNVGAGAGVFMSAGAPGAPNDPNDPLASEFDAPVLCPLCESVSNSVIPLLPRLVKQQRPSSIVHSKLSLFRLASLTHANAPHPQPSITLKKHSSDQRQTAAVSDNHKKTAARAIEQCIHALRAAVDKIDTVQVKLRGPTRHDDRIVRRWRPRPLNDVLAHELDEHSQLSLRVAIDAFRAGRLDACGFSKATIDSLAHLAQRIYSCALNVANAHAQQAFAVHDDRLPLMTYWCVAYTIHAHERVVRAKRAPLFPAGNERLLCTDALVRFAHASNMIASDDVIRSHCVRTLRYLLVKTEHATSSLSCLDVDALNVLATLTIALPNLYAPTDYFDTVNRNSASNTSAASPSSSSDSSSFSSGATSAMSQAMNDGRAWIYQNYGHDYVRSMVHVTLVLHVVQVIITWHTQRFIRSRKGESNKNHSSSSTLNKGAPITMSLSQLEQLIANSNNEAATANDDITMTSVNDEIATDTETTNGDSSKSNQNKEQQHEAGVVLNFYRELIVASGHPWAQLPPISECLKGILAKRLHARLVPFLRCVALFFHSSLSDADIPHALRCPALDPTCLNDDDIDLDPADAQQLEALNDEYVALCQYLELPRSIGRVLECHQLRPLALVWARHSRVRDLINAHLATNNISALISSSTDNLAQPPAAPQSRIGADDRASGNDSSSDDDNDDDHYHDTMHKTTTSILVGSPNTSSTSKFVPMEQQRTQDCVFVEQPHSVNRLIELPHDYSQLLQRVAQFGCPNSSNEDSRQPTQCLVCGEVLCSLSYCCQRDLASCSNTVRNVTAASGSATSAAQQQNNLQHQQQQLVQQAQHLAQGLSVLVRAQRAAQAPNSAQQQQPQNAQPNDDALDTNTVRARVGQLVSAVSAATAPHLISVGTASGLMGPGGSARASFVGSCVYHAYECGAGVGLFLRTRDCKIVMLNGKAKGCYVAAPYVDEYGEADMGLHRGYPLHLARDQYERLELVWLRHAIPEHVSRALEYAGHTSNIEWSRH</sequence>
<reference evidence="13 14" key="1">
    <citation type="submission" date="2020-10" db="EMBL/GenBank/DDBJ databases">
        <authorList>
            <person name="Klimov P.B."/>
            <person name="Dyachkov S.M."/>
            <person name="Chetverikov P.E."/>
        </authorList>
    </citation>
    <scope>NUCLEOTIDE SEQUENCE [LARGE SCALE GENOMIC DNA]</scope>
    <source>
        <strain evidence="13">BMOC 18-1129-001#AD2665</strain>
        <tissue evidence="13">Entire mites</tissue>
    </source>
</reference>
<dbReference type="PANTHER" id="PTHR21497:SF24">
    <property type="entry name" value="E3 UBIQUITIN-PROTEIN LIGASE UBR1"/>
    <property type="match status" value="1"/>
</dbReference>
<feature type="region of interest" description="Disordered" evidence="11">
    <location>
        <begin position="1872"/>
        <end position="1892"/>
    </location>
</feature>
<dbReference type="Gene3D" id="2.10.110.30">
    <property type="match status" value="1"/>
</dbReference>
<evidence type="ECO:0000256" key="4">
    <source>
        <dbReference type="ARBA" id="ARBA00022723"/>
    </source>
</evidence>
<dbReference type="EMBL" id="JAIFTH010000609">
    <property type="protein sequence ID" value="KAG9509196.1"/>
    <property type="molecule type" value="Genomic_DNA"/>
</dbReference>
<feature type="region of interest" description="Disordered" evidence="11">
    <location>
        <begin position="2173"/>
        <end position="2211"/>
    </location>
</feature>
<dbReference type="SMART" id="SM00396">
    <property type="entry name" value="ZnF_UBR1"/>
    <property type="match status" value="1"/>
</dbReference>
<dbReference type="Gene3D" id="3.30.1390.10">
    <property type="match status" value="1"/>
</dbReference>
<dbReference type="Pfam" id="PF18995">
    <property type="entry name" value="PRT6_C"/>
    <property type="match status" value="2"/>
</dbReference>
<feature type="region of interest" description="Disordered" evidence="11">
    <location>
        <begin position="1313"/>
        <end position="1358"/>
    </location>
</feature>
<dbReference type="Proteomes" id="UP000825002">
    <property type="component" value="Unassembled WGS sequence"/>
</dbReference>
<feature type="domain" description="UBR-type" evidence="12">
    <location>
        <begin position="131"/>
        <end position="202"/>
    </location>
</feature>
<feature type="non-terminal residue" evidence="13">
    <location>
        <position position="1"/>
    </location>
</feature>
<gene>
    <name evidence="13" type="primary">Ubr2</name>
    <name evidence="13" type="ORF">GZH46_02293</name>
</gene>
<name>A0ABQ7S731_9ACAR</name>
<feature type="compositionally biased region" description="Low complexity" evidence="11">
    <location>
        <begin position="1376"/>
        <end position="1392"/>
    </location>
</feature>
<evidence type="ECO:0000256" key="2">
    <source>
        <dbReference type="ARBA" id="ARBA00004906"/>
    </source>
</evidence>
<dbReference type="InterPro" id="IPR055194">
    <property type="entry name" value="UBR1-like_WH"/>
</dbReference>
<evidence type="ECO:0000256" key="1">
    <source>
        <dbReference type="ARBA" id="ARBA00000900"/>
    </source>
</evidence>
<evidence type="ECO:0000256" key="11">
    <source>
        <dbReference type="SAM" id="MobiDB-lite"/>
    </source>
</evidence>
<evidence type="ECO:0000256" key="10">
    <source>
        <dbReference type="RuleBase" id="RU366018"/>
    </source>
</evidence>
<evidence type="ECO:0000256" key="3">
    <source>
        <dbReference type="ARBA" id="ARBA00022679"/>
    </source>
</evidence>
<comment type="pathway">
    <text evidence="2 10">Protein modification; protein ubiquitination.</text>
</comment>
<comment type="catalytic activity">
    <reaction evidence="1 10">
        <text>S-ubiquitinyl-[E2 ubiquitin-conjugating enzyme]-L-cysteine + [acceptor protein]-L-lysine = [E2 ubiquitin-conjugating enzyme]-L-cysteine + N(6)-ubiquitinyl-[acceptor protein]-L-lysine.</text>
        <dbReference type="EC" id="2.3.2.27"/>
    </reaction>
</comment>
<evidence type="ECO:0000259" key="12">
    <source>
        <dbReference type="PROSITE" id="PS51157"/>
    </source>
</evidence>
<feature type="region of interest" description="Disordered" evidence="11">
    <location>
        <begin position="1375"/>
        <end position="1405"/>
    </location>
</feature>
<feature type="compositionally biased region" description="Polar residues" evidence="11">
    <location>
        <begin position="328"/>
        <end position="342"/>
    </location>
</feature>
<keyword evidence="6 10" id="KW-0833">Ubl conjugation pathway</keyword>
<protein>
    <recommendedName>
        <fullName evidence="10">E3 ubiquitin-protein ligase</fullName>
        <ecNumber evidence="10">2.3.2.27</ecNumber>
    </recommendedName>
</protein>
<evidence type="ECO:0000313" key="13">
    <source>
        <dbReference type="EMBL" id="KAG9509196.1"/>
    </source>
</evidence>
<dbReference type="PROSITE" id="PS51157">
    <property type="entry name" value="ZF_UBR"/>
    <property type="match status" value="1"/>
</dbReference>
<comment type="similarity">
    <text evidence="8 10">Belongs to the E3 ubiquitin-protein ligase UBR1-like family.</text>
</comment>
<comment type="caution">
    <text evidence="13">The sequence shown here is derived from an EMBL/GenBank/DDBJ whole genome shotgun (WGS) entry which is preliminary data.</text>
</comment>
<keyword evidence="3 10" id="KW-0808">Transferase</keyword>
<dbReference type="CDD" id="cd19672">
    <property type="entry name" value="UBR-box_UBR1_like"/>
    <property type="match status" value="1"/>
</dbReference>
<dbReference type="InterPro" id="IPR014719">
    <property type="entry name" value="Ribosomal_bL12_C/ClpS-like"/>
</dbReference>
<feature type="compositionally biased region" description="Low complexity" evidence="11">
    <location>
        <begin position="1321"/>
        <end position="1358"/>
    </location>
</feature>
<proteinExistence type="inferred from homology"/>
<feature type="region of interest" description="Disordered" evidence="11">
    <location>
        <begin position="1271"/>
        <end position="1298"/>
    </location>
</feature>
<feature type="compositionally biased region" description="Basic and acidic residues" evidence="11">
    <location>
        <begin position="1282"/>
        <end position="1291"/>
    </location>
</feature>